<feature type="transmembrane region" description="Helical" evidence="1">
    <location>
        <begin position="306"/>
        <end position="323"/>
    </location>
</feature>
<dbReference type="EMBL" id="RKRG01000003">
    <property type="protein sequence ID" value="RPF50769.1"/>
    <property type="molecule type" value="Genomic_DNA"/>
</dbReference>
<dbReference type="RefSeq" id="WP_123833438.1">
    <property type="nucleotide sequence ID" value="NZ_RKRG01000003.1"/>
</dbReference>
<gene>
    <name evidence="2" type="ORF">EDC42_1422</name>
</gene>
<sequence length="329" mass="38834">MFDYNFKKSIEKNFNELEKFNYLKNFNELKNLLLTISENERYIFISKNIDFNAQPLMDKPKNHSKFIINAYNGLESFKYWIKLSIMNYNFFVGVYSIIMYSCSCSYGRPMDIIEFEHVLNSNLPYKLTVYLDDFDKYDDFSSLSEEFFRTIRDMKLDKKANEIEKIIYRKFWSNLTINYGTENRVDVQFAYCANYLSRCYAFNRGRNVVSVEDIADAWILTLKLFLNDLRPYIRGLESNSPCASLPSVNSYKNIEVDNDNGSVNVKKIFAILLSILFFSLIIMVFQYTANLLTGDYYYPNSPQDRYVLAGIFLFPTSMFYGIIKKILKI</sequence>
<keyword evidence="1" id="KW-0812">Transmembrane</keyword>
<accession>A0A3N5B0T8</accession>
<evidence type="ECO:0000313" key="2">
    <source>
        <dbReference type="EMBL" id="RPF50769.1"/>
    </source>
</evidence>
<keyword evidence="1" id="KW-1133">Transmembrane helix</keyword>
<proteinExistence type="predicted"/>
<organism evidence="2 3">
    <name type="scientific">Methanobrevibacter gottschalkii DSM 11977</name>
    <dbReference type="NCBI Taxonomy" id="1122229"/>
    <lineage>
        <taxon>Archaea</taxon>
        <taxon>Methanobacteriati</taxon>
        <taxon>Methanobacteriota</taxon>
        <taxon>Methanomada group</taxon>
        <taxon>Methanobacteria</taxon>
        <taxon>Methanobacteriales</taxon>
        <taxon>Methanobacteriaceae</taxon>
        <taxon>Methanobrevibacter</taxon>
    </lineage>
</organism>
<protein>
    <submittedName>
        <fullName evidence="2">Uncharacterized protein</fullName>
    </submittedName>
</protein>
<dbReference type="AlphaFoldDB" id="A0A3N5B0T8"/>
<evidence type="ECO:0000313" key="3">
    <source>
        <dbReference type="Proteomes" id="UP000271783"/>
    </source>
</evidence>
<evidence type="ECO:0000256" key="1">
    <source>
        <dbReference type="SAM" id="Phobius"/>
    </source>
</evidence>
<feature type="transmembrane region" description="Helical" evidence="1">
    <location>
        <begin position="268"/>
        <end position="286"/>
    </location>
</feature>
<keyword evidence="1" id="KW-0472">Membrane</keyword>
<dbReference type="Proteomes" id="UP000271783">
    <property type="component" value="Unassembled WGS sequence"/>
</dbReference>
<keyword evidence="3" id="KW-1185">Reference proteome</keyword>
<comment type="caution">
    <text evidence="2">The sequence shown here is derived from an EMBL/GenBank/DDBJ whole genome shotgun (WGS) entry which is preliminary data.</text>
</comment>
<reference evidence="2 3" key="1">
    <citation type="submission" date="2018-11" db="EMBL/GenBank/DDBJ databases">
        <title>Genomic Encyclopedia of Type Strains, Phase IV (KMG-IV): sequencing the most valuable type-strain genomes for metagenomic binning, comparative biology and taxonomic classification.</title>
        <authorList>
            <person name="Goeker M."/>
        </authorList>
    </citation>
    <scope>NUCLEOTIDE SEQUENCE [LARGE SCALE GENOMIC DNA]</scope>
    <source>
        <strain evidence="2 3">DSM 11977</strain>
    </source>
</reference>
<name>A0A3N5B0T8_9EURY</name>